<feature type="compositionally biased region" description="Polar residues" evidence="1">
    <location>
        <begin position="295"/>
        <end position="306"/>
    </location>
</feature>
<evidence type="ECO:0000313" key="6">
    <source>
        <dbReference type="Proteomes" id="UP001160483"/>
    </source>
</evidence>
<protein>
    <recommendedName>
        <fullName evidence="2">J domain-containing protein</fullName>
    </recommendedName>
</protein>
<dbReference type="AlphaFoldDB" id="A0AAU9L533"/>
<dbReference type="PANTHER" id="PTHR43948">
    <property type="entry name" value="DNAJ HOMOLOG SUBFAMILY B"/>
    <property type="match status" value="1"/>
</dbReference>
<feature type="compositionally biased region" description="Basic and acidic residues" evidence="1">
    <location>
        <begin position="1"/>
        <end position="15"/>
    </location>
</feature>
<name>A0AAU9L533_9STRA</name>
<dbReference type="Proteomes" id="UP001158986">
    <property type="component" value="Unassembled WGS sequence"/>
</dbReference>
<dbReference type="EMBL" id="CAKKTJ010000208">
    <property type="protein sequence ID" value="CAH0478007.1"/>
    <property type="molecule type" value="Genomic_DNA"/>
</dbReference>
<feature type="compositionally biased region" description="Polar residues" evidence="1">
    <location>
        <begin position="315"/>
        <end position="336"/>
    </location>
</feature>
<dbReference type="PROSITE" id="PS00636">
    <property type="entry name" value="DNAJ_1"/>
    <property type="match status" value="1"/>
</dbReference>
<proteinExistence type="predicted"/>
<keyword evidence="5" id="KW-1185">Reference proteome</keyword>
<dbReference type="SMART" id="SM00271">
    <property type="entry name" value="DnaJ"/>
    <property type="match status" value="1"/>
</dbReference>
<evidence type="ECO:0000313" key="3">
    <source>
        <dbReference type="EMBL" id="CAH0478007.1"/>
    </source>
</evidence>
<dbReference type="InterPro" id="IPR036869">
    <property type="entry name" value="J_dom_sf"/>
</dbReference>
<dbReference type="InterPro" id="IPR018253">
    <property type="entry name" value="DnaJ_domain_CS"/>
</dbReference>
<gene>
    <name evidence="4" type="ORF">PBS001_LOCUS3235</name>
    <name evidence="3" type="ORF">PBS003_LOCUS4726</name>
</gene>
<comment type="caution">
    <text evidence="3">The sequence shown here is derived from an EMBL/GenBank/DDBJ whole genome shotgun (WGS) entry which is preliminary data.</text>
</comment>
<accession>A0AAU9L533</accession>
<feature type="domain" description="J" evidence="2">
    <location>
        <begin position="74"/>
        <end position="139"/>
    </location>
</feature>
<dbReference type="GO" id="GO:0044183">
    <property type="term" value="F:protein folding chaperone"/>
    <property type="evidence" value="ECO:0007669"/>
    <property type="project" value="TreeGrafter"/>
</dbReference>
<dbReference type="GO" id="GO:0005737">
    <property type="term" value="C:cytoplasm"/>
    <property type="evidence" value="ECO:0007669"/>
    <property type="project" value="TreeGrafter"/>
</dbReference>
<dbReference type="SUPFAM" id="SSF46565">
    <property type="entry name" value="Chaperone J-domain"/>
    <property type="match status" value="1"/>
</dbReference>
<evidence type="ECO:0000256" key="1">
    <source>
        <dbReference type="SAM" id="MobiDB-lite"/>
    </source>
</evidence>
<dbReference type="Proteomes" id="UP001160483">
    <property type="component" value="Unassembled WGS sequence"/>
</dbReference>
<dbReference type="PANTHER" id="PTHR43948:SF10">
    <property type="entry name" value="MRJ, ISOFORM E"/>
    <property type="match status" value="1"/>
</dbReference>
<dbReference type="PRINTS" id="PR00625">
    <property type="entry name" value="JDOMAIN"/>
</dbReference>
<dbReference type="CDD" id="cd06257">
    <property type="entry name" value="DnaJ"/>
    <property type="match status" value="1"/>
</dbReference>
<dbReference type="Pfam" id="PF00226">
    <property type="entry name" value="DnaJ"/>
    <property type="match status" value="1"/>
</dbReference>
<evidence type="ECO:0000313" key="5">
    <source>
        <dbReference type="Proteomes" id="UP001158986"/>
    </source>
</evidence>
<sequence>MSCEKNRKLRAETATKRRRLDSTKVTLPQEKSMERPNVVDLTTEDKQQEENQDQASHGKHVDSLKVPVHLESDDYFQILCLSQSASDSDVKRAYRKLAVQWHPDKNRSNPRAEEIFKKISEAYEVLSDIKKRQHYEQYGKAGLQNGAPQTTEHYGFHGHTGGFSAQRARDIFESFFGGEDPFEAFFGDRRQRRGSKRFGNDPFQSMGFGGMEMGMNMRGFGQVSGMSMMNQFFKDDFARGHGSSGGMFTTSTSSSSSMFTDQNGHVIQQKTTTTTGPDGRVETITEEYRNGELIRSTSSATNSRLSDTGRMQIEGNLNTAKSSYQRLRSSTSRPKY</sequence>
<dbReference type="PROSITE" id="PS50076">
    <property type="entry name" value="DNAJ_2"/>
    <property type="match status" value="1"/>
</dbReference>
<dbReference type="InterPro" id="IPR001623">
    <property type="entry name" value="DnaJ_domain"/>
</dbReference>
<dbReference type="Gene3D" id="1.10.287.110">
    <property type="entry name" value="DnaJ domain"/>
    <property type="match status" value="1"/>
</dbReference>
<feature type="region of interest" description="Disordered" evidence="1">
    <location>
        <begin position="1"/>
        <end position="61"/>
    </location>
</feature>
<evidence type="ECO:0000259" key="2">
    <source>
        <dbReference type="PROSITE" id="PS50076"/>
    </source>
</evidence>
<reference evidence="3 5" key="1">
    <citation type="submission" date="2021-11" db="EMBL/GenBank/DDBJ databases">
        <authorList>
            <person name="Islam A."/>
            <person name="Islam S."/>
            <person name="Flora M.S."/>
            <person name="Rahman M."/>
            <person name="Ziaur R.M."/>
            <person name="Epstein J.H."/>
            <person name="Hassan M."/>
            <person name="Klassen M."/>
            <person name="Woodard K."/>
            <person name="Webb A."/>
            <person name="Webby R.J."/>
            <person name="El Zowalaty M.E."/>
        </authorList>
    </citation>
    <scope>NUCLEOTIDE SEQUENCE</scope>
    <source>
        <strain evidence="4">Pbs1</strain>
        <strain evidence="3">Pbs3</strain>
    </source>
</reference>
<evidence type="ECO:0000313" key="4">
    <source>
        <dbReference type="EMBL" id="CAH0516576.1"/>
    </source>
</evidence>
<dbReference type="GO" id="GO:0005634">
    <property type="term" value="C:nucleus"/>
    <property type="evidence" value="ECO:0007669"/>
    <property type="project" value="TreeGrafter"/>
</dbReference>
<dbReference type="GO" id="GO:0051082">
    <property type="term" value="F:unfolded protein binding"/>
    <property type="evidence" value="ECO:0007669"/>
    <property type="project" value="TreeGrafter"/>
</dbReference>
<organism evidence="3 6">
    <name type="scientific">Peronospora belbahrii</name>
    <dbReference type="NCBI Taxonomy" id="622444"/>
    <lineage>
        <taxon>Eukaryota</taxon>
        <taxon>Sar</taxon>
        <taxon>Stramenopiles</taxon>
        <taxon>Oomycota</taxon>
        <taxon>Peronosporomycetes</taxon>
        <taxon>Peronosporales</taxon>
        <taxon>Peronosporaceae</taxon>
        <taxon>Peronospora</taxon>
    </lineage>
</organism>
<feature type="region of interest" description="Disordered" evidence="1">
    <location>
        <begin position="287"/>
        <end position="336"/>
    </location>
</feature>
<dbReference type="EMBL" id="CAKLCB010000177">
    <property type="protein sequence ID" value="CAH0516576.1"/>
    <property type="molecule type" value="Genomic_DNA"/>
</dbReference>
<dbReference type="GO" id="GO:0051087">
    <property type="term" value="F:protein-folding chaperone binding"/>
    <property type="evidence" value="ECO:0007669"/>
    <property type="project" value="TreeGrafter"/>
</dbReference>